<protein>
    <submittedName>
        <fullName evidence="3">Uncharacterized protein</fullName>
    </submittedName>
</protein>
<dbReference type="EMBL" id="VSSQ01139390">
    <property type="protein sequence ID" value="MPN62002.1"/>
    <property type="molecule type" value="Genomic_DNA"/>
</dbReference>
<accession>A0A645JFN0</accession>
<name>A0A645JFN0_9ZZZZ</name>
<feature type="region of interest" description="Disordered" evidence="1">
    <location>
        <begin position="93"/>
        <end position="119"/>
    </location>
</feature>
<gene>
    <name evidence="3" type="ORF">SDC9_209748</name>
</gene>
<keyword evidence="2" id="KW-0472">Membrane</keyword>
<keyword evidence="2" id="KW-1133">Transmembrane helix</keyword>
<keyword evidence="2" id="KW-0812">Transmembrane</keyword>
<feature type="transmembrane region" description="Helical" evidence="2">
    <location>
        <begin position="20"/>
        <end position="37"/>
    </location>
</feature>
<sequence>MNPQGTPHKKKAFVTRSFKYLIAAFSVVSTLGLWGILSKQDVQALNNSSTQSNPDPLPTLMTLTDVQVNTSVASTTSSDPLALLPVATQPPAQTSYTNTTTSIEILQPNPVTTTRSSRK</sequence>
<evidence type="ECO:0000256" key="1">
    <source>
        <dbReference type="SAM" id="MobiDB-lite"/>
    </source>
</evidence>
<proteinExistence type="predicted"/>
<reference evidence="3" key="1">
    <citation type="submission" date="2019-08" db="EMBL/GenBank/DDBJ databases">
        <authorList>
            <person name="Kucharzyk K."/>
            <person name="Murdoch R.W."/>
            <person name="Higgins S."/>
            <person name="Loffler F."/>
        </authorList>
    </citation>
    <scope>NUCLEOTIDE SEQUENCE</scope>
</reference>
<evidence type="ECO:0000256" key="2">
    <source>
        <dbReference type="SAM" id="Phobius"/>
    </source>
</evidence>
<comment type="caution">
    <text evidence="3">The sequence shown here is derived from an EMBL/GenBank/DDBJ whole genome shotgun (WGS) entry which is preliminary data.</text>
</comment>
<dbReference type="AlphaFoldDB" id="A0A645JFN0"/>
<organism evidence="3">
    <name type="scientific">bioreactor metagenome</name>
    <dbReference type="NCBI Taxonomy" id="1076179"/>
    <lineage>
        <taxon>unclassified sequences</taxon>
        <taxon>metagenomes</taxon>
        <taxon>ecological metagenomes</taxon>
    </lineage>
</organism>
<evidence type="ECO:0000313" key="3">
    <source>
        <dbReference type="EMBL" id="MPN62002.1"/>
    </source>
</evidence>